<name>A0ABW4QHR0_9BACL</name>
<evidence type="ECO:0000313" key="2">
    <source>
        <dbReference type="Proteomes" id="UP001597273"/>
    </source>
</evidence>
<protein>
    <submittedName>
        <fullName evidence="1">Uncharacterized protein</fullName>
    </submittedName>
</protein>
<reference evidence="2" key="1">
    <citation type="journal article" date="2019" name="Int. J. Syst. Evol. Microbiol.">
        <title>The Global Catalogue of Microorganisms (GCM) 10K type strain sequencing project: providing services to taxonomists for standard genome sequencing and annotation.</title>
        <authorList>
            <consortium name="The Broad Institute Genomics Platform"/>
            <consortium name="The Broad Institute Genome Sequencing Center for Infectious Disease"/>
            <person name="Wu L."/>
            <person name="Ma J."/>
        </authorList>
    </citation>
    <scope>NUCLEOTIDE SEQUENCE [LARGE SCALE GENOMIC DNA]</scope>
    <source>
        <strain evidence="2">CGMCC 1.15475</strain>
    </source>
</reference>
<dbReference type="EMBL" id="JBHUFW010000005">
    <property type="protein sequence ID" value="MFD1863053.1"/>
    <property type="molecule type" value="Genomic_DNA"/>
</dbReference>
<evidence type="ECO:0000313" key="1">
    <source>
        <dbReference type="EMBL" id="MFD1863053.1"/>
    </source>
</evidence>
<sequence>MTRCGILVNEDFDTYDIVRQDTGALIDEIPLRAASWFIVNEVNRMERKYRIFIVNKYSMFNQLQKGCHPVLYWRPGTHNNLLTHIKETYQEMSNLEHTMELKRQGHRPSGLNFDGRL</sequence>
<keyword evidence="2" id="KW-1185">Reference proteome</keyword>
<organism evidence="1 2">
    <name type="scientific">Planococcus chinensis</name>
    <dbReference type="NCBI Taxonomy" id="272917"/>
    <lineage>
        <taxon>Bacteria</taxon>
        <taxon>Bacillati</taxon>
        <taxon>Bacillota</taxon>
        <taxon>Bacilli</taxon>
        <taxon>Bacillales</taxon>
        <taxon>Caryophanaceae</taxon>
        <taxon>Planococcus</taxon>
    </lineage>
</organism>
<proteinExistence type="predicted"/>
<dbReference type="Proteomes" id="UP001597273">
    <property type="component" value="Unassembled WGS sequence"/>
</dbReference>
<dbReference type="RefSeq" id="WP_204891950.1">
    <property type="nucleotide sequence ID" value="NZ_JBHUFW010000005.1"/>
</dbReference>
<comment type="caution">
    <text evidence="1">The sequence shown here is derived from an EMBL/GenBank/DDBJ whole genome shotgun (WGS) entry which is preliminary data.</text>
</comment>
<gene>
    <name evidence="1" type="ORF">ACFSDB_08930</name>
</gene>
<accession>A0ABW4QHR0</accession>